<dbReference type="Pfam" id="PF01266">
    <property type="entry name" value="DAO"/>
    <property type="match status" value="1"/>
</dbReference>
<gene>
    <name evidence="3" type="ORF">BCF46_0223</name>
</gene>
<dbReference type="SUPFAM" id="SSF54373">
    <property type="entry name" value="FAD-linked reductases, C-terminal domain"/>
    <property type="match status" value="1"/>
</dbReference>
<evidence type="ECO:0000259" key="2">
    <source>
        <dbReference type="Pfam" id="PF01266"/>
    </source>
</evidence>
<comment type="caution">
    <text evidence="3">The sequence shown here is derived from an EMBL/GenBank/DDBJ whole genome shotgun (WGS) entry which is preliminary data.</text>
</comment>
<reference evidence="3 4" key="1">
    <citation type="submission" date="2018-10" db="EMBL/GenBank/DDBJ databases">
        <title>Genomic Encyclopedia of Archaeal and Bacterial Type Strains, Phase II (KMG-II): from individual species to whole genera.</title>
        <authorList>
            <person name="Goeker M."/>
        </authorList>
    </citation>
    <scope>NUCLEOTIDE SEQUENCE [LARGE SCALE GENOMIC DNA]</scope>
    <source>
        <strain evidence="3 4">DSM 29466</strain>
    </source>
</reference>
<evidence type="ECO:0000313" key="3">
    <source>
        <dbReference type="EMBL" id="RLJ60031.1"/>
    </source>
</evidence>
<dbReference type="AlphaFoldDB" id="A0A497X4A9"/>
<feature type="domain" description="FAD dependent oxidoreductase" evidence="2">
    <location>
        <begin position="6"/>
        <end position="349"/>
    </location>
</feature>
<keyword evidence="4" id="KW-1185">Reference proteome</keyword>
<dbReference type="PANTHER" id="PTHR13847">
    <property type="entry name" value="SARCOSINE DEHYDROGENASE-RELATED"/>
    <property type="match status" value="1"/>
</dbReference>
<evidence type="ECO:0000256" key="1">
    <source>
        <dbReference type="ARBA" id="ARBA00023002"/>
    </source>
</evidence>
<dbReference type="InterPro" id="IPR036188">
    <property type="entry name" value="FAD/NAD-bd_sf"/>
</dbReference>
<protein>
    <submittedName>
        <fullName evidence="3">Glycine/D-amino acid oxidase-like deaminating enzyme</fullName>
    </submittedName>
</protein>
<dbReference type="Gene3D" id="3.30.9.10">
    <property type="entry name" value="D-Amino Acid Oxidase, subunit A, domain 2"/>
    <property type="match status" value="1"/>
</dbReference>
<keyword evidence="1" id="KW-0560">Oxidoreductase</keyword>
<dbReference type="GO" id="GO:0016491">
    <property type="term" value="F:oxidoreductase activity"/>
    <property type="evidence" value="ECO:0007669"/>
    <property type="project" value="UniProtKB-KW"/>
</dbReference>
<dbReference type="GO" id="GO:0005737">
    <property type="term" value="C:cytoplasm"/>
    <property type="evidence" value="ECO:0007669"/>
    <property type="project" value="TreeGrafter"/>
</dbReference>
<dbReference type="EMBL" id="RCCE01000001">
    <property type="protein sequence ID" value="RLJ60031.1"/>
    <property type="molecule type" value="Genomic_DNA"/>
</dbReference>
<dbReference type="SUPFAM" id="SSF51905">
    <property type="entry name" value="FAD/NAD(P)-binding domain"/>
    <property type="match status" value="1"/>
</dbReference>
<organism evidence="3 4">
    <name type="scientific">Litoreibacter meonggei</name>
    <dbReference type="NCBI Taxonomy" id="1049199"/>
    <lineage>
        <taxon>Bacteria</taxon>
        <taxon>Pseudomonadati</taxon>
        <taxon>Pseudomonadota</taxon>
        <taxon>Alphaproteobacteria</taxon>
        <taxon>Rhodobacterales</taxon>
        <taxon>Roseobacteraceae</taxon>
        <taxon>Litoreibacter</taxon>
    </lineage>
</organism>
<dbReference type="Gene3D" id="3.50.50.60">
    <property type="entry name" value="FAD/NAD(P)-binding domain"/>
    <property type="match status" value="1"/>
</dbReference>
<accession>A0A497X4A9</accession>
<dbReference type="RefSeq" id="WP_170157827.1">
    <property type="nucleotide sequence ID" value="NZ_RCCE01000001.1"/>
</dbReference>
<dbReference type="PANTHER" id="PTHR13847:SF287">
    <property type="entry name" value="FAD-DEPENDENT OXIDOREDUCTASE DOMAIN-CONTAINING PROTEIN 1"/>
    <property type="match status" value="1"/>
</dbReference>
<dbReference type="Proteomes" id="UP000269157">
    <property type="component" value="Unassembled WGS sequence"/>
</dbReference>
<sequence length="373" mass="39971">MNLTADFTVIGAGVVGASIAFGLLRRGHSVVVLDGSRADPRASGANFGLVWVQGKGPGVPEYQRLTRTASDGWPDYAAEIAGVVGDTSGSLAYERNGGLTFTFGEDGFQERKNQLNRLHNERGADGDDHEMIDRSEIQQMMPDFELGNDVSGASFCWRDGCVNPLKLHAALLRAIERFGGTICFDAKVETIEKNDEASWTLRGQKITVSTGHVVAAAGLGTKEIANQLGLDVPVRPQRGQVIVSQRMPRVMGLPASTLRQTADGTFLVGATKEDVGLDESTSLAAAGQLARNATRITPMLKDVNVVRHWSGLRVMTPDGAPIYDFSETASAAACHSGITLAPIHSDLFVECLLGNKNKHELAAFHPTRFRSAT</sequence>
<name>A0A497X4A9_9RHOB</name>
<evidence type="ECO:0000313" key="4">
    <source>
        <dbReference type="Proteomes" id="UP000269157"/>
    </source>
</evidence>
<proteinExistence type="predicted"/>
<dbReference type="InterPro" id="IPR006076">
    <property type="entry name" value="FAD-dep_OxRdtase"/>
</dbReference>